<evidence type="ECO:0000313" key="3">
    <source>
        <dbReference type="Proteomes" id="UP000015351"/>
    </source>
</evidence>
<evidence type="ECO:0000256" key="1">
    <source>
        <dbReference type="SAM" id="MobiDB-lite"/>
    </source>
</evidence>
<dbReference type="AlphaFoldDB" id="S9QIQ6"/>
<gene>
    <name evidence="2" type="ORF">thalar_02288</name>
</gene>
<reference evidence="3" key="1">
    <citation type="journal article" date="2013" name="Stand. Genomic Sci.">
        <title>Genome sequence of the Litoreibacter arenae type strain (DSM 19593(T)), a member of the Roseobacter clade isolated from sea sand.</title>
        <authorList>
            <person name="Riedel T."/>
            <person name="Fiebig A."/>
            <person name="Petersen J."/>
            <person name="Gronow S."/>
            <person name="Kyrpides N.C."/>
            <person name="Goker M."/>
            <person name="Klenk H.P."/>
        </authorList>
    </citation>
    <scope>NUCLEOTIDE SEQUENCE [LARGE SCALE GENOMIC DNA]</scope>
    <source>
        <strain evidence="3">DSM 19593</strain>
    </source>
</reference>
<feature type="region of interest" description="Disordered" evidence="1">
    <location>
        <begin position="36"/>
        <end position="56"/>
    </location>
</feature>
<protein>
    <submittedName>
        <fullName evidence="2">Uncharacterized protein</fullName>
    </submittedName>
</protein>
<keyword evidence="3" id="KW-1185">Reference proteome</keyword>
<dbReference type="HOGENOM" id="CLU_3008921_0_0_5"/>
<sequence>MVGKLAIPEILRFEINQIFGAARCLKMCIGEFRQNQTRREMRERPTSAGGHGTEQA</sequence>
<dbReference type="Proteomes" id="UP000015351">
    <property type="component" value="Unassembled WGS sequence"/>
</dbReference>
<evidence type="ECO:0000313" key="2">
    <source>
        <dbReference type="EMBL" id="EPX79463.1"/>
    </source>
</evidence>
<dbReference type="EMBL" id="AONI01000010">
    <property type="protein sequence ID" value="EPX79463.1"/>
    <property type="molecule type" value="Genomic_DNA"/>
</dbReference>
<proteinExistence type="predicted"/>
<name>S9QIQ6_9RHOB</name>
<accession>S9QIQ6</accession>
<comment type="caution">
    <text evidence="2">The sequence shown here is derived from an EMBL/GenBank/DDBJ whole genome shotgun (WGS) entry which is preliminary data.</text>
</comment>
<organism evidence="2 3">
    <name type="scientific">Litoreibacter arenae DSM 19593</name>
    <dbReference type="NCBI Taxonomy" id="1123360"/>
    <lineage>
        <taxon>Bacteria</taxon>
        <taxon>Pseudomonadati</taxon>
        <taxon>Pseudomonadota</taxon>
        <taxon>Alphaproteobacteria</taxon>
        <taxon>Rhodobacterales</taxon>
        <taxon>Roseobacteraceae</taxon>
        <taxon>Litoreibacter</taxon>
    </lineage>
</organism>